<reference evidence="1" key="1">
    <citation type="journal article" date="2019" name="Emerg. Microbes Infect.">
        <title>Comprehensive subspecies identification of 175 nontuberculous mycobacteria species based on 7547 genomic profiles.</title>
        <authorList>
            <person name="Matsumoto Y."/>
            <person name="Kinjo T."/>
            <person name="Motooka D."/>
            <person name="Nabeya D."/>
            <person name="Jung N."/>
            <person name="Uechi K."/>
            <person name="Horii T."/>
            <person name="Iida T."/>
            <person name="Fujita J."/>
            <person name="Nakamura S."/>
        </authorList>
    </citation>
    <scope>NUCLEOTIDE SEQUENCE [LARGE SCALE GENOMIC DNA]</scope>
    <source>
        <strain evidence="1">JCM 13671</strain>
    </source>
</reference>
<gene>
    <name evidence="1" type="ORF">MCNF_39670</name>
</gene>
<keyword evidence="2" id="KW-1185">Reference proteome</keyword>
<keyword evidence="1" id="KW-0378">Hydrolase</keyword>
<dbReference type="PANTHER" id="PTHR46649">
    <property type="match status" value="1"/>
</dbReference>
<dbReference type="GO" id="GO:0016787">
    <property type="term" value="F:hydrolase activity"/>
    <property type="evidence" value="ECO:0007669"/>
    <property type="project" value="UniProtKB-KW"/>
</dbReference>
<evidence type="ECO:0000313" key="2">
    <source>
        <dbReference type="Proteomes" id="UP000466931"/>
    </source>
</evidence>
<dbReference type="RefSeq" id="WP_085149903.1">
    <property type="nucleotide sequence ID" value="NZ_AP022612.1"/>
</dbReference>
<dbReference type="Gene3D" id="3.40.50.1000">
    <property type="entry name" value="HAD superfamily/HAD-like"/>
    <property type="match status" value="1"/>
</dbReference>
<dbReference type="PANTHER" id="PTHR46649:SF4">
    <property type="entry name" value="HALOACID DEHALOGENASE-LIKE HYDROLASE (HAD) SUPERFAMILY PROTEIN"/>
    <property type="match status" value="1"/>
</dbReference>
<accession>A0A7I7Y2V9</accession>
<dbReference type="SUPFAM" id="SSF56784">
    <property type="entry name" value="HAD-like"/>
    <property type="match status" value="1"/>
</dbReference>
<dbReference type="PRINTS" id="PR00413">
    <property type="entry name" value="HADHALOGNASE"/>
</dbReference>
<dbReference type="OrthoDB" id="3362560at2"/>
<proteinExistence type="predicted"/>
<evidence type="ECO:0000313" key="1">
    <source>
        <dbReference type="EMBL" id="BBZ35362.1"/>
    </source>
</evidence>
<dbReference type="EMBL" id="AP022612">
    <property type="protein sequence ID" value="BBZ35362.1"/>
    <property type="molecule type" value="Genomic_DNA"/>
</dbReference>
<dbReference type="SFLD" id="SFLDS00003">
    <property type="entry name" value="Haloacid_Dehalogenase"/>
    <property type="match status" value="1"/>
</dbReference>
<protein>
    <submittedName>
        <fullName evidence="1">Hydrolase</fullName>
    </submittedName>
</protein>
<name>A0A7I7Y2V9_9MYCO</name>
<dbReference type="AlphaFoldDB" id="A0A7I7Y2V9"/>
<sequence length="238" mass="26447">MEVVQSLRRLKAVLFDFSGTLFRLEEKDSWFEGIKLPGQAGRQIDGHVQAELMRRMTAPTGHMVPMGPNEHYAWTNRDLEPDLHREAYLHVLRESGVTDHHAESLYQRLISPSSWTPYLDTADVLRKLSKAGIRTAVVSNIAFDVRPAFEGIEATDHVDEFVLSYEVGAVKPDPKIFATALQRLEVEPAEAIMVGDSEEADGGAQALGCEFVLVDPLPVADRPDGLRRALLHHGVDVS</sequence>
<dbReference type="NCBIfam" id="TIGR01509">
    <property type="entry name" value="HAD-SF-IA-v3"/>
    <property type="match status" value="1"/>
</dbReference>
<dbReference type="InterPro" id="IPR023214">
    <property type="entry name" value="HAD_sf"/>
</dbReference>
<reference evidence="1" key="2">
    <citation type="submission" date="2020-02" db="EMBL/GenBank/DDBJ databases">
        <authorList>
            <person name="Matsumoto Y."/>
            <person name="Motooka D."/>
            <person name="Nakamura S."/>
        </authorList>
    </citation>
    <scope>NUCLEOTIDE SEQUENCE</scope>
    <source>
        <strain evidence="1">JCM 13671</strain>
    </source>
</reference>
<dbReference type="SFLD" id="SFLDG01129">
    <property type="entry name" value="C1.5:_HAD__Beta-PGM__Phosphata"/>
    <property type="match status" value="1"/>
</dbReference>
<dbReference type="InterPro" id="IPR036412">
    <property type="entry name" value="HAD-like_sf"/>
</dbReference>
<dbReference type="Pfam" id="PF00702">
    <property type="entry name" value="Hydrolase"/>
    <property type="match status" value="1"/>
</dbReference>
<dbReference type="Proteomes" id="UP000466931">
    <property type="component" value="Chromosome"/>
</dbReference>
<organism evidence="1 2">
    <name type="scientific">Mycolicibacterium confluentis</name>
    <dbReference type="NCBI Taxonomy" id="28047"/>
    <lineage>
        <taxon>Bacteria</taxon>
        <taxon>Bacillati</taxon>
        <taxon>Actinomycetota</taxon>
        <taxon>Actinomycetes</taxon>
        <taxon>Mycobacteriales</taxon>
        <taxon>Mycobacteriaceae</taxon>
        <taxon>Mycolicibacterium</taxon>
    </lineage>
</organism>
<dbReference type="NCBIfam" id="TIGR01549">
    <property type="entry name" value="HAD-SF-IA-v1"/>
    <property type="match status" value="1"/>
</dbReference>
<dbReference type="InterPro" id="IPR006439">
    <property type="entry name" value="HAD-SF_hydro_IA"/>
</dbReference>